<organism evidence="8">
    <name type="scientific">Ditylum brightwellii</name>
    <dbReference type="NCBI Taxonomy" id="49249"/>
    <lineage>
        <taxon>Eukaryota</taxon>
        <taxon>Sar</taxon>
        <taxon>Stramenopiles</taxon>
        <taxon>Ochrophyta</taxon>
        <taxon>Bacillariophyta</taxon>
        <taxon>Mediophyceae</taxon>
        <taxon>Lithodesmiophycidae</taxon>
        <taxon>Lithodesmiales</taxon>
        <taxon>Lithodesmiaceae</taxon>
        <taxon>Ditylum</taxon>
    </lineage>
</organism>
<evidence type="ECO:0000256" key="2">
    <source>
        <dbReference type="ARBA" id="ARBA00005975"/>
    </source>
</evidence>
<keyword evidence="4" id="KW-0862">Zinc</keyword>
<dbReference type="EMBL" id="HBNS01021261">
    <property type="protein sequence ID" value="CAE4610952.1"/>
    <property type="molecule type" value="Transcribed_RNA"/>
</dbReference>
<name>A0A7S4RD72_9STRA</name>
<evidence type="ECO:0000256" key="6">
    <source>
        <dbReference type="SAM" id="Phobius"/>
    </source>
</evidence>
<dbReference type="PROSITE" id="PS51837">
    <property type="entry name" value="LITAF"/>
    <property type="match status" value="1"/>
</dbReference>
<feature type="transmembrane region" description="Helical" evidence="6">
    <location>
        <begin position="100"/>
        <end position="122"/>
    </location>
</feature>
<evidence type="ECO:0000313" key="8">
    <source>
        <dbReference type="EMBL" id="CAE4610952.1"/>
    </source>
</evidence>
<dbReference type="PANTHER" id="PTHR23292">
    <property type="entry name" value="LIPOPOLYSACCHARIDE-INDUCED TUMOR NECROSIS FACTOR-ALPHA FACTOR"/>
    <property type="match status" value="1"/>
</dbReference>
<dbReference type="InterPro" id="IPR037519">
    <property type="entry name" value="LITAF_fam"/>
</dbReference>
<evidence type="ECO:0000256" key="4">
    <source>
        <dbReference type="ARBA" id="ARBA00022833"/>
    </source>
</evidence>
<evidence type="ECO:0000256" key="3">
    <source>
        <dbReference type="ARBA" id="ARBA00022723"/>
    </source>
</evidence>
<comment type="similarity">
    <text evidence="2">Belongs to the CDIP1/LITAF family.</text>
</comment>
<dbReference type="PANTHER" id="PTHR23292:SF6">
    <property type="entry name" value="FI16602P1-RELATED"/>
    <property type="match status" value="1"/>
</dbReference>
<dbReference type="Pfam" id="PF10601">
    <property type="entry name" value="zf-LITAF-like"/>
    <property type="match status" value="1"/>
</dbReference>
<keyword evidence="6" id="KW-1133">Transmembrane helix</keyword>
<evidence type="ECO:0000256" key="5">
    <source>
        <dbReference type="ARBA" id="ARBA00023136"/>
    </source>
</evidence>
<gene>
    <name evidence="8" type="ORF">DBRI00130_LOCUS16852</name>
</gene>
<dbReference type="InterPro" id="IPR006629">
    <property type="entry name" value="LITAF"/>
</dbReference>
<dbReference type="GO" id="GO:0016020">
    <property type="term" value="C:membrane"/>
    <property type="evidence" value="ECO:0007669"/>
    <property type="project" value="UniProtKB-SubCell"/>
</dbReference>
<proteinExistence type="inferred from homology"/>
<protein>
    <recommendedName>
        <fullName evidence="7">LITAF domain-containing protein</fullName>
    </recommendedName>
</protein>
<keyword evidence="6" id="KW-0812">Transmembrane</keyword>
<sequence>MGLFGNKNQAQQHDGYHDIEEAGVPIIADAVVVPSAPPAEQMQPVIAVLPTATATVPSSAGTQSAIIGGPTFRRFPIMIGSCPHCGIRNTRTKTRTYPNFATWALAGVLLILFWPLCWLPLVMDKTKKTDHFCTSCGTLVGEVRPMEDCCEKRRG</sequence>
<keyword evidence="5 6" id="KW-0472">Membrane</keyword>
<comment type="subcellular location">
    <subcellularLocation>
        <location evidence="1">Membrane</location>
        <topology evidence="1">Peripheral membrane protein</topology>
    </subcellularLocation>
</comment>
<dbReference type="AlphaFoldDB" id="A0A7S4RD72"/>
<evidence type="ECO:0000256" key="1">
    <source>
        <dbReference type="ARBA" id="ARBA00004170"/>
    </source>
</evidence>
<keyword evidence="3" id="KW-0479">Metal-binding</keyword>
<feature type="domain" description="LITAF" evidence="7">
    <location>
        <begin position="62"/>
        <end position="145"/>
    </location>
</feature>
<dbReference type="SMART" id="SM00714">
    <property type="entry name" value="LITAF"/>
    <property type="match status" value="1"/>
</dbReference>
<dbReference type="GO" id="GO:0008270">
    <property type="term" value="F:zinc ion binding"/>
    <property type="evidence" value="ECO:0007669"/>
    <property type="project" value="TreeGrafter"/>
</dbReference>
<reference evidence="8" key="1">
    <citation type="submission" date="2021-01" db="EMBL/GenBank/DDBJ databases">
        <authorList>
            <person name="Corre E."/>
            <person name="Pelletier E."/>
            <person name="Niang G."/>
            <person name="Scheremetjew M."/>
            <person name="Finn R."/>
            <person name="Kale V."/>
            <person name="Holt S."/>
            <person name="Cochrane G."/>
            <person name="Meng A."/>
            <person name="Brown T."/>
            <person name="Cohen L."/>
        </authorList>
    </citation>
    <scope>NUCLEOTIDE SEQUENCE</scope>
    <source>
        <strain evidence="8">GSO104</strain>
    </source>
</reference>
<evidence type="ECO:0000259" key="7">
    <source>
        <dbReference type="PROSITE" id="PS51837"/>
    </source>
</evidence>
<accession>A0A7S4RD72</accession>